<name>A0ABD1M4Z3_9FABA</name>
<reference evidence="2 3" key="1">
    <citation type="submission" date="2024-08" db="EMBL/GenBank/DDBJ databases">
        <title>Insights into the chromosomal genome structure of Flemingia macrophylla.</title>
        <authorList>
            <person name="Ding Y."/>
            <person name="Zhao Y."/>
            <person name="Bi W."/>
            <person name="Wu M."/>
            <person name="Zhao G."/>
            <person name="Gong Y."/>
            <person name="Li W."/>
            <person name="Zhang P."/>
        </authorList>
    </citation>
    <scope>NUCLEOTIDE SEQUENCE [LARGE SCALE GENOMIC DNA]</scope>
    <source>
        <strain evidence="2">DYQJB</strain>
        <tissue evidence="2">Leaf</tissue>
    </source>
</reference>
<comment type="caution">
    <text evidence="2">The sequence shown here is derived from an EMBL/GenBank/DDBJ whole genome shotgun (WGS) entry which is preliminary data.</text>
</comment>
<evidence type="ECO:0000256" key="1">
    <source>
        <dbReference type="SAM" id="MobiDB-lite"/>
    </source>
</evidence>
<evidence type="ECO:0000313" key="3">
    <source>
        <dbReference type="Proteomes" id="UP001603857"/>
    </source>
</evidence>
<sequence>MEVSLDLCKHNTFPHMAARNIKLIMGKKDLVEIEYVSEQTLYQNIDLICMSDHYDKIYYIRKIEKLVIEDSEDELMCYSLNVHLARHGYKIPWPGCLTVWLSLVTTKGIDEYVDGILPSPVVCGPERLRQQPQEEEKEGIIPLGQVQMLMKSLDQTKVEQIEPLGERFAKSRAIDRGFGRSWCPWKDKKDIYNFSVEEKPSSDIKDKNWTSKLDFGTVTPLASDIPAAPHYGTSHSDTSRNHLIGQNPPQEQRPKIKVGTSITLVWIEEGQIPKCLARLGEFNTKLKFILFIFETHNE</sequence>
<dbReference type="EMBL" id="JBGMDY010000006">
    <property type="protein sequence ID" value="KAL2330831.1"/>
    <property type="molecule type" value="Genomic_DNA"/>
</dbReference>
<organism evidence="2 3">
    <name type="scientific">Flemingia macrophylla</name>
    <dbReference type="NCBI Taxonomy" id="520843"/>
    <lineage>
        <taxon>Eukaryota</taxon>
        <taxon>Viridiplantae</taxon>
        <taxon>Streptophyta</taxon>
        <taxon>Embryophyta</taxon>
        <taxon>Tracheophyta</taxon>
        <taxon>Spermatophyta</taxon>
        <taxon>Magnoliopsida</taxon>
        <taxon>eudicotyledons</taxon>
        <taxon>Gunneridae</taxon>
        <taxon>Pentapetalae</taxon>
        <taxon>rosids</taxon>
        <taxon>fabids</taxon>
        <taxon>Fabales</taxon>
        <taxon>Fabaceae</taxon>
        <taxon>Papilionoideae</taxon>
        <taxon>50 kb inversion clade</taxon>
        <taxon>NPAAA clade</taxon>
        <taxon>indigoferoid/millettioid clade</taxon>
        <taxon>Phaseoleae</taxon>
        <taxon>Flemingia</taxon>
    </lineage>
</organism>
<proteinExistence type="predicted"/>
<keyword evidence="3" id="KW-1185">Reference proteome</keyword>
<gene>
    <name evidence="2" type="ORF">Fmac_018412</name>
</gene>
<protein>
    <submittedName>
        <fullName evidence="2">Uncharacterized protein</fullName>
    </submittedName>
</protein>
<dbReference type="AlphaFoldDB" id="A0ABD1M4Z3"/>
<feature type="region of interest" description="Disordered" evidence="1">
    <location>
        <begin position="227"/>
        <end position="254"/>
    </location>
</feature>
<accession>A0ABD1M4Z3</accession>
<dbReference type="Proteomes" id="UP001603857">
    <property type="component" value="Unassembled WGS sequence"/>
</dbReference>
<evidence type="ECO:0000313" key="2">
    <source>
        <dbReference type="EMBL" id="KAL2330831.1"/>
    </source>
</evidence>